<accession>A0A0B2AE24</accession>
<evidence type="ECO:0000313" key="9">
    <source>
        <dbReference type="Proteomes" id="UP000031030"/>
    </source>
</evidence>
<dbReference type="PANTHER" id="PTHR23528">
    <property type="match status" value="1"/>
</dbReference>
<dbReference type="AlphaFoldDB" id="A0A0B2AE24"/>
<dbReference type="InterPro" id="IPR020846">
    <property type="entry name" value="MFS_dom"/>
</dbReference>
<feature type="transmembrane region" description="Helical" evidence="6">
    <location>
        <begin position="261"/>
        <end position="281"/>
    </location>
</feature>
<comment type="subcellular location">
    <subcellularLocation>
        <location evidence="1">Cell membrane</location>
        <topology evidence="1">Multi-pass membrane protein</topology>
    </subcellularLocation>
</comment>
<feature type="transmembrane region" description="Helical" evidence="6">
    <location>
        <begin position="327"/>
        <end position="346"/>
    </location>
</feature>
<evidence type="ECO:0000256" key="5">
    <source>
        <dbReference type="SAM" id="MobiDB-lite"/>
    </source>
</evidence>
<evidence type="ECO:0000256" key="2">
    <source>
        <dbReference type="ARBA" id="ARBA00022692"/>
    </source>
</evidence>
<feature type="transmembrane region" description="Helical" evidence="6">
    <location>
        <begin position="119"/>
        <end position="139"/>
    </location>
</feature>
<keyword evidence="2 6" id="KW-0812">Transmembrane</keyword>
<feature type="transmembrane region" description="Helical" evidence="6">
    <location>
        <begin position="38"/>
        <end position="63"/>
    </location>
</feature>
<feature type="transmembrane region" description="Helical" evidence="6">
    <location>
        <begin position="145"/>
        <end position="166"/>
    </location>
</feature>
<feature type="transmembrane region" description="Helical" evidence="6">
    <location>
        <begin position="352"/>
        <end position="378"/>
    </location>
</feature>
<sequence length="446" mass="47431">MSSVSGSAAGNPSGMTTATRTHEHHWFSEPTEPPKKSYVWWLLIAQLVFFIALLGPAIVGIGMKIQALQASGALPAGAESFNSAAAILGGVGAFFATVANVVFGRVSDRTTSRWGRRRIWIVLGVVIMTVAFAIMALAPNLMTATIGWALAQTGANMAFAPFVATIADQVPKGSHGSVTAGLGIAQQVGIVLGIYVAGWFAPNLFVVFVIPSVLAIVAMLIFALVLPDKVLPEKPARMSFVEVLQTFWVSPVKNPDYALAWWSRFLITFAAFGFSTFRFAYMQFHLGVPAAEVPLLIANTTLVYTAALVLTAWISGKISDKIGRRKIFVWTSTAIYAVGTLSLIFITSVPQYYVLELILGLAYGIYVGVDYALVMDVLPNPDDSGKDLGVFNIANALPQTFAPLIGGLVLAATGGASGADYGVWFTVCAVACLIGAIVIFPIKKVK</sequence>
<dbReference type="PROSITE" id="PS00216">
    <property type="entry name" value="SUGAR_TRANSPORT_1"/>
    <property type="match status" value="1"/>
</dbReference>
<evidence type="ECO:0000256" key="6">
    <source>
        <dbReference type="SAM" id="Phobius"/>
    </source>
</evidence>
<dbReference type="SUPFAM" id="SSF103473">
    <property type="entry name" value="MFS general substrate transporter"/>
    <property type="match status" value="1"/>
</dbReference>
<keyword evidence="3 6" id="KW-1133">Transmembrane helix</keyword>
<feature type="region of interest" description="Disordered" evidence="5">
    <location>
        <begin position="1"/>
        <end position="32"/>
    </location>
</feature>
<evidence type="ECO:0000256" key="4">
    <source>
        <dbReference type="ARBA" id="ARBA00023136"/>
    </source>
</evidence>
<organism evidence="8 9">
    <name type="scientific">Microbacterium mangrovi</name>
    <dbReference type="NCBI Taxonomy" id="1348253"/>
    <lineage>
        <taxon>Bacteria</taxon>
        <taxon>Bacillati</taxon>
        <taxon>Actinomycetota</taxon>
        <taxon>Actinomycetes</taxon>
        <taxon>Micrococcales</taxon>
        <taxon>Microbacteriaceae</taxon>
        <taxon>Microbacterium</taxon>
    </lineage>
</organism>
<dbReference type="OrthoDB" id="7584869at2"/>
<keyword evidence="4 6" id="KW-0472">Membrane</keyword>
<feature type="transmembrane region" description="Helical" evidence="6">
    <location>
        <begin position="421"/>
        <end position="442"/>
    </location>
</feature>
<comment type="caution">
    <text evidence="8">The sequence shown here is derived from an EMBL/GenBank/DDBJ whole genome shotgun (WGS) entry which is preliminary data.</text>
</comment>
<protein>
    <submittedName>
        <fullName evidence="8">MFS transporter</fullName>
    </submittedName>
</protein>
<dbReference type="EMBL" id="JTDK01000001">
    <property type="protein sequence ID" value="KHK99970.1"/>
    <property type="molecule type" value="Genomic_DNA"/>
</dbReference>
<dbReference type="RefSeq" id="WP_039394548.1">
    <property type="nucleotide sequence ID" value="NZ_JTDK01000001.1"/>
</dbReference>
<feature type="transmembrane region" description="Helical" evidence="6">
    <location>
        <begin position="204"/>
        <end position="226"/>
    </location>
</feature>
<reference evidence="8 9" key="1">
    <citation type="submission" date="2014-11" db="EMBL/GenBank/DDBJ databases">
        <title>Genome sequence of Microbacterium mangrovi MUSC 115(T).</title>
        <authorList>
            <person name="Lee L.-H."/>
        </authorList>
    </citation>
    <scope>NUCLEOTIDE SEQUENCE [LARGE SCALE GENOMIC DNA]</scope>
    <source>
        <strain evidence="8 9">MUSC 115</strain>
    </source>
</reference>
<feature type="compositionally biased region" description="Basic and acidic residues" evidence="5">
    <location>
        <begin position="20"/>
        <end position="32"/>
    </location>
</feature>
<feature type="transmembrane region" description="Helical" evidence="6">
    <location>
        <begin position="390"/>
        <end position="415"/>
    </location>
</feature>
<dbReference type="GO" id="GO:0005886">
    <property type="term" value="C:plasma membrane"/>
    <property type="evidence" value="ECO:0007669"/>
    <property type="project" value="UniProtKB-SubCell"/>
</dbReference>
<evidence type="ECO:0000259" key="7">
    <source>
        <dbReference type="PROSITE" id="PS50850"/>
    </source>
</evidence>
<feature type="domain" description="Major facilitator superfamily (MFS) profile" evidence="7">
    <location>
        <begin position="48"/>
        <end position="446"/>
    </location>
</feature>
<feature type="transmembrane region" description="Helical" evidence="6">
    <location>
        <begin position="178"/>
        <end position="198"/>
    </location>
</feature>
<feature type="compositionally biased region" description="Polar residues" evidence="5">
    <location>
        <begin position="1"/>
        <end position="19"/>
    </location>
</feature>
<dbReference type="PROSITE" id="PS50850">
    <property type="entry name" value="MFS"/>
    <property type="match status" value="1"/>
</dbReference>
<keyword evidence="9" id="KW-1185">Reference proteome</keyword>
<evidence type="ECO:0000313" key="8">
    <source>
        <dbReference type="EMBL" id="KHK99970.1"/>
    </source>
</evidence>
<evidence type="ECO:0000256" key="3">
    <source>
        <dbReference type="ARBA" id="ARBA00022989"/>
    </source>
</evidence>
<dbReference type="GO" id="GO:0022857">
    <property type="term" value="F:transmembrane transporter activity"/>
    <property type="evidence" value="ECO:0007669"/>
    <property type="project" value="InterPro"/>
</dbReference>
<dbReference type="Gene3D" id="1.20.1250.20">
    <property type="entry name" value="MFS general substrate transporter like domains"/>
    <property type="match status" value="2"/>
</dbReference>
<evidence type="ECO:0000256" key="1">
    <source>
        <dbReference type="ARBA" id="ARBA00004651"/>
    </source>
</evidence>
<dbReference type="PANTHER" id="PTHR23528:SF1">
    <property type="entry name" value="MAJOR FACILITATOR SUPERFAMILY (MFS) PROFILE DOMAIN-CONTAINING PROTEIN"/>
    <property type="match status" value="1"/>
</dbReference>
<dbReference type="Proteomes" id="UP000031030">
    <property type="component" value="Unassembled WGS sequence"/>
</dbReference>
<gene>
    <name evidence="8" type="ORF">LK09_01245</name>
</gene>
<feature type="transmembrane region" description="Helical" evidence="6">
    <location>
        <begin position="293"/>
        <end position="315"/>
    </location>
</feature>
<dbReference type="Pfam" id="PF07690">
    <property type="entry name" value="MFS_1"/>
    <property type="match status" value="1"/>
</dbReference>
<feature type="transmembrane region" description="Helical" evidence="6">
    <location>
        <begin position="83"/>
        <end position="107"/>
    </location>
</feature>
<dbReference type="InterPro" id="IPR036259">
    <property type="entry name" value="MFS_trans_sf"/>
</dbReference>
<dbReference type="InterPro" id="IPR005829">
    <property type="entry name" value="Sugar_transporter_CS"/>
</dbReference>
<name>A0A0B2AE24_9MICO</name>
<proteinExistence type="predicted"/>
<dbReference type="InterPro" id="IPR011701">
    <property type="entry name" value="MFS"/>
</dbReference>